<dbReference type="Proteomes" id="UP000019062">
    <property type="component" value="Unassembled WGS sequence"/>
</dbReference>
<proteinExistence type="predicted"/>
<dbReference type="EMBL" id="ASQA01000016">
    <property type="protein sequence ID" value="ETT85634.1"/>
    <property type="molecule type" value="Genomic_DNA"/>
</dbReference>
<name>W4EZI6_9BACL</name>
<feature type="transmembrane region" description="Helical" evidence="1">
    <location>
        <begin position="73"/>
        <end position="93"/>
    </location>
</feature>
<organism evidence="2 3">
    <name type="scientific">Viridibacillus arenosi FSL R5-213</name>
    <dbReference type="NCBI Taxonomy" id="1227360"/>
    <lineage>
        <taxon>Bacteria</taxon>
        <taxon>Bacillati</taxon>
        <taxon>Bacillota</taxon>
        <taxon>Bacilli</taxon>
        <taxon>Bacillales</taxon>
        <taxon>Caryophanaceae</taxon>
        <taxon>Viridibacillus</taxon>
    </lineage>
</organism>
<keyword evidence="1" id="KW-1133">Transmembrane helix</keyword>
<sequence length="99" mass="11665">MSLQKCDKCNTQFKWSIIFKSLFLAHRPIQCNQCGTEHRIIFFSRVILSFLSVIPLWIFGFIISTQLSLSISYTFSIMIIYGVFLFLLLPFFAKYNSEY</sequence>
<keyword evidence="1" id="KW-0812">Transmembrane</keyword>
<comment type="caution">
    <text evidence="2">The sequence shown here is derived from an EMBL/GenBank/DDBJ whole genome shotgun (WGS) entry which is preliminary data.</text>
</comment>
<dbReference type="AlphaFoldDB" id="W4EZI6"/>
<protein>
    <recommendedName>
        <fullName evidence="4">Cxxc_20_cxxc protein</fullName>
    </recommendedName>
</protein>
<feature type="transmembrane region" description="Helical" evidence="1">
    <location>
        <begin position="46"/>
        <end position="67"/>
    </location>
</feature>
<evidence type="ECO:0000313" key="3">
    <source>
        <dbReference type="Proteomes" id="UP000019062"/>
    </source>
</evidence>
<keyword evidence="3" id="KW-1185">Reference proteome</keyword>
<evidence type="ECO:0000256" key="1">
    <source>
        <dbReference type="SAM" id="Phobius"/>
    </source>
</evidence>
<dbReference type="eggNOG" id="ENOG5033HS6">
    <property type="taxonomic scope" value="Bacteria"/>
</dbReference>
<keyword evidence="1" id="KW-0472">Membrane</keyword>
<dbReference type="NCBIfam" id="TIGR04104">
    <property type="entry name" value="cxxc_20_cxxc"/>
    <property type="match status" value="1"/>
</dbReference>
<reference evidence="2 3" key="1">
    <citation type="journal article" date="2014" name="BMC Genomics">
        <title>Genomic comparison of sporeforming bacilli isolated from milk.</title>
        <authorList>
            <person name="Moreno Switt A.I."/>
            <person name="Andrus A.D."/>
            <person name="Ranieri M.L."/>
            <person name="Orsi R.H."/>
            <person name="Ivy R."/>
            <person name="den Bakker H.C."/>
            <person name="Martin N.H."/>
            <person name="Wiedmann M."/>
            <person name="Boor K.J."/>
        </authorList>
    </citation>
    <scope>NUCLEOTIDE SEQUENCE [LARGE SCALE GENOMIC DNA]</scope>
    <source>
        <strain evidence="2 3">FSL R5-213</strain>
    </source>
</reference>
<evidence type="ECO:0008006" key="4">
    <source>
        <dbReference type="Google" id="ProtNLM"/>
    </source>
</evidence>
<gene>
    <name evidence="2" type="ORF">C176_09397</name>
</gene>
<evidence type="ECO:0000313" key="2">
    <source>
        <dbReference type="EMBL" id="ETT85634.1"/>
    </source>
</evidence>
<accession>W4EZI6</accession>
<dbReference type="RefSeq" id="WP_076066796.1">
    <property type="nucleotide sequence ID" value="NZ_ASQA01000016.1"/>
</dbReference>
<dbReference type="InterPro" id="IPR026369">
    <property type="entry name" value="CxxC_20_CxxC"/>
</dbReference>